<dbReference type="InterPro" id="IPR013096">
    <property type="entry name" value="Cupin_2"/>
</dbReference>
<dbReference type="SUPFAM" id="SSF51182">
    <property type="entry name" value="RmlC-like cupins"/>
    <property type="match status" value="1"/>
</dbReference>
<comment type="caution">
    <text evidence="3">The sequence shown here is derived from an EMBL/GenBank/DDBJ whole genome shotgun (WGS) entry which is preliminary data.</text>
</comment>
<evidence type="ECO:0000313" key="4">
    <source>
        <dbReference type="Proteomes" id="UP001499967"/>
    </source>
</evidence>
<dbReference type="InterPro" id="IPR014710">
    <property type="entry name" value="RmlC-like_jellyroll"/>
</dbReference>
<dbReference type="Proteomes" id="UP001499967">
    <property type="component" value="Unassembled WGS sequence"/>
</dbReference>
<evidence type="ECO:0000256" key="1">
    <source>
        <dbReference type="SAM" id="MobiDB-lite"/>
    </source>
</evidence>
<evidence type="ECO:0000313" key="3">
    <source>
        <dbReference type="EMBL" id="GAA0928166.1"/>
    </source>
</evidence>
<evidence type="ECO:0000259" key="2">
    <source>
        <dbReference type="Pfam" id="PF07883"/>
    </source>
</evidence>
<dbReference type="Gene3D" id="2.60.120.10">
    <property type="entry name" value="Jelly Rolls"/>
    <property type="match status" value="1"/>
</dbReference>
<feature type="region of interest" description="Disordered" evidence="1">
    <location>
        <begin position="132"/>
        <end position="155"/>
    </location>
</feature>
<gene>
    <name evidence="3" type="ORF">GCM10009559_14410</name>
</gene>
<name>A0ABN1PH89_9PSEU</name>
<dbReference type="EMBL" id="BAAAHP010000038">
    <property type="protein sequence ID" value="GAA0928166.1"/>
    <property type="molecule type" value="Genomic_DNA"/>
</dbReference>
<reference evidence="3 4" key="1">
    <citation type="journal article" date="2019" name="Int. J. Syst. Evol. Microbiol.">
        <title>The Global Catalogue of Microorganisms (GCM) 10K type strain sequencing project: providing services to taxonomists for standard genome sequencing and annotation.</title>
        <authorList>
            <consortium name="The Broad Institute Genomics Platform"/>
            <consortium name="The Broad Institute Genome Sequencing Center for Infectious Disease"/>
            <person name="Wu L."/>
            <person name="Ma J."/>
        </authorList>
    </citation>
    <scope>NUCLEOTIDE SEQUENCE [LARGE SCALE GENOMIC DNA]</scope>
    <source>
        <strain evidence="3 4">JCM 11117</strain>
    </source>
</reference>
<dbReference type="RefSeq" id="WP_343940251.1">
    <property type="nucleotide sequence ID" value="NZ_BAAAHP010000038.1"/>
</dbReference>
<dbReference type="PANTHER" id="PTHR43346:SF1">
    <property type="entry name" value="QUERCETIN 2,3-DIOXYGENASE-RELATED"/>
    <property type="match status" value="1"/>
</dbReference>
<feature type="domain" description="Cupin type-2" evidence="2">
    <location>
        <begin position="40"/>
        <end position="103"/>
    </location>
</feature>
<dbReference type="PANTHER" id="PTHR43346">
    <property type="entry name" value="LIGAND BINDING DOMAIN PROTEIN, PUTATIVE (AFU_ORTHOLOGUE AFUA_6G14370)-RELATED"/>
    <property type="match status" value="1"/>
</dbReference>
<organism evidence="3 4">
    <name type="scientific">Pseudonocardia zijingensis</name>
    <dbReference type="NCBI Taxonomy" id="153376"/>
    <lineage>
        <taxon>Bacteria</taxon>
        <taxon>Bacillati</taxon>
        <taxon>Actinomycetota</taxon>
        <taxon>Actinomycetes</taxon>
        <taxon>Pseudonocardiales</taxon>
        <taxon>Pseudonocardiaceae</taxon>
        <taxon>Pseudonocardia</taxon>
    </lineage>
</organism>
<dbReference type="InterPro" id="IPR052538">
    <property type="entry name" value="Flavonoid_dioxygenase-like"/>
</dbReference>
<sequence>MPLHVSAADVPQQEGRVADMTLTTSAVHGNEASLMIATRPAGYHSKPHTHDCEQLNWLQAGELWVFIEDQAFHLRAGDFLRVPAGAVHWAWNRSESSCTLVEVHAPGMQHDPSIAAFAVGLYAEQEVPAPSGTPVNRFLPEDSGFDPGIAEKQVG</sequence>
<proteinExistence type="predicted"/>
<dbReference type="Pfam" id="PF07883">
    <property type="entry name" value="Cupin_2"/>
    <property type="match status" value="1"/>
</dbReference>
<protein>
    <recommendedName>
        <fullName evidence="2">Cupin type-2 domain-containing protein</fullName>
    </recommendedName>
</protein>
<accession>A0ABN1PH89</accession>
<keyword evidence="4" id="KW-1185">Reference proteome</keyword>
<dbReference type="InterPro" id="IPR011051">
    <property type="entry name" value="RmlC_Cupin_sf"/>
</dbReference>